<feature type="transmembrane region" description="Helical" evidence="14">
    <location>
        <begin position="276"/>
        <end position="298"/>
    </location>
</feature>
<dbReference type="CDD" id="cd06225">
    <property type="entry name" value="HAMP"/>
    <property type="match status" value="1"/>
</dbReference>
<keyword evidence="7 14" id="KW-0812">Transmembrane</keyword>
<evidence type="ECO:0000313" key="18">
    <source>
        <dbReference type="Proteomes" id="UP000252733"/>
    </source>
</evidence>
<dbReference type="InterPro" id="IPR004358">
    <property type="entry name" value="Sig_transdc_His_kin-like_C"/>
</dbReference>
<dbReference type="Gene3D" id="6.10.340.10">
    <property type="match status" value="1"/>
</dbReference>
<dbReference type="InterPro" id="IPR036890">
    <property type="entry name" value="HATPase_C_sf"/>
</dbReference>
<evidence type="ECO:0000256" key="4">
    <source>
        <dbReference type="ARBA" id="ARBA00022475"/>
    </source>
</evidence>
<dbReference type="AlphaFoldDB" id="A0A368UKS5"/>
<keyword evidence="12" id="KW-0902">Two-component regulatory system</keyword>
<dbReference type="InterPro" id="IPR050398">
    <property type="entry name" value="HssS/ArlS-like"/>
</dbReference>
<organism evidence="17 18">
    <name type="scientific">Marinilabilia salmonicolor</name>
    <dbReference type="NCBI Taxonomy" id="989"/>
    <lineage>
        <taxon>Bacteria</taxon>
        <taxon>Pseudomonadati</taxon>
        <taxon>Bacteroidota</taxon>
        <taxon>Bacteroidia</taxon>
        <taxon>Marinilabiliales</taxon>
        <taxon>Marinilabiliaceae</taxon>
        <taxon>Marinilabilia</taxon>
    </lineage>
</organism>
<evidence type="ECO:0000256" key="3">
    <source>
        <dbReference type="ARBA" id="ARBA00012438"/>
    </source>
</evidence>
<dbReference type="InterPro" id="IPR003594">
    <property type="entry name" value="HATPase_dom"/>
</dbReference>
<dbReference type="CDD" id="cd00075">
    <property type="entry name" value="HATPase"/>
    <property type="match status" value="1"/>
</dbReference>
<dbReference type="SMART" id="SM00304">
    <property type="entry name" value="HAMP"/>
    <property type="match status" value="1"/>
</dbReference>
<keyword evidence="8" id="KW-0547">Nucleotide-binding</keyword>
<comment type="subcellular location">
    <subcellularLocation>
        <location evidence="2">Cell membrane</location>
        <topology evidence="2">Multi-pass membrane protein</topology>
    </subcellularLocation>
</comment>
<dbReference type="CDD" id="cd00082">
    <property type="entry name" value="HisKA"/>
    <property type="match status" value="1"/>
</dbReference>
<dbReference type="Gene3D" id="3.30.565.10">
    <property type="entry name" value="Histidine kinase-like ATPase, C-terminal domain"/>
    <property type="match status" value="1"/>
</dbReference>
<dbReference type="SMART" id="SM00387">
    <property type="entry name" value="HATPase_c"/>
    <property type="match status" value="1"/>
</dbReference>
<comment type="caution">
    <text evidence="17">The sequence shown here is derived from an EMBL/GenBank/DDBJ whole genome shotgun (WGS) entry which is preliminary data.</text>
</comment>
<evidence type="ECO:0000256" key="11">
    <source>
        <dbReference type="ARBA" id="ARBA00022989"/>
    </source>
</evidence>
<evidence type="ECO:0000256" key="10">
    <source>
        <dbReference type="ARBA" id="ARBA00022840"/>
    </source>
</evidence>
<dbReference type="PANTHER" id="PTHR45528">
    <property type="entry name" value="SENSOR HISTIDINE KINASE CPXA"/>
    <property type="match status" value="1"/>
</dbReference>
<dbReference type="PROSITE" id="PS50885">
    <property type="entry name" value="HAMP"/>
    <property type="match status" value="1"/>
</dbReference>
<accession>A0A368UKS5</accession>
<feature type="transmembrane region" description="Helical" evidence="14">
    <location>
        <begin position="448"/>
        <end position="469"/>
    </location>
</feature>
<dbReference type="SUPFAM" id="SSF55874">
    <property type="entry name" value="ATPase domain of HSP90 chaperone/DNA topoisomerase II/histidine kinase"/>
    <property type="match status" value="1"/>
</dbReference>
<dbReference type="EMBL" id="QPIZ01000043">
    <property type="protein sequence ID" value="RCW25750.1"/>
    <property type="molecule type" value="Genomic_DNA"/>
</dbReference>
<keyword evidence="6" id="KW-0808">Transferase</keyword>
<feature type="domain" description="Histidine kinase" evidence="15">
    <location>
        <begin position="1016"/>
        <end position="1228"/>
    </location>
</feature>
<keyword evidence="5" id="KW-0597">Phosphoprotein</keyword>
<keyword evidence="11 14" id="KW-1133">Transmembrane helix</keyword>
<dbReference type="Pfam" id="PF00512">
    <property type="entry name" value="HisKA"/>
    <property type="match status" value="1"/>
</dbReference>
<dbReference type="InterPro" id="IPR036097">
    <property type="entry name" value="HisK_dim/P_sf"/>
</dbReference>
<evidence type="ECO:0000256" key="2">
    <source>
        <dbReference type="ARBA" id="ARBA00004651"/>
    </source>
</evidence>
<keyword evidence="9" id="KW-0418">Kinase</keyword>
<keyword evidence="10" id="KW-0067">ATP-binding</keyword>
<dbReference type="PANTHER" id="PTHR45528:SF1">
    <property type="entry name" value="SENSOR HISTIDINE KINASE CPXA"/>
    <property type="match status" value="1"/>
</dbReference>
<dbReference type="InterPro" id="IPR003661">
    <property type="entry name" value="HisK_dim/P_dom"/>
</dbReference>
<evidence type="ECO:0000256" key="5">
    <source>
        <dbReference type="ARBA" id="ARBA00022553"/>
    </source>
</evidence>
<feature type="transmembrane region" description="Helical" evidence="14">
    <location>
        <begin position="204"/>
        <end position="225"/>
    </location>
</feature>
<evidence type="ECO:0000256" key="13">
    <source>
        <dbReference type="ARBA" id="ARBA00023136"/>
    </source>
</evidence>
<evidence type="ECO:0000313" key="17">
    <source>
        <dbReference type="EMBL" id="RCW25750.1"/>
    </source>
</evidence>
<keyword evidence="4" id="KW-1003">Cell membrane</keyword>
<evidence type="ECO:0000256" key="1">
    <source>
        <dbReference type="ARBA" id="ARBA00000085"/>
    </source>
</evidence>
<dbReference type="Pfam" id="PF02518">
    <property type="entry name" value="HATPase_c"/>
    <property type="match status" value="1"/>
</dbReference>
<dbReference type="InterPro" id="IPR005467">
    <property type="entry name" value="His_kinase_dom"/>
</dbReference>
<evidence type="ECO:0000259" key="15">
    <source>
        <dbReference type="PROSITE" id="PS50109"/>
    </source>
</evidence>
<evidence type="ECO:0000256" key="12">
    <source>
        <dbReference type="ARBA" id="ARBA00023012"/>
    </source>
</evidence>
<dbReference type="Gene3D" id="1.10.287.130">
    <property type="match status" value="1"/>
</dbReference>
<dbReference type="PRINTS" id="PR00344">
    <property type="entry name" value="BCTRLSENSOR"/>
</dbReference>
<dbReference type="EC" id="2.7.13.3" evidence="3"/>
<feature type="transmembrane region" description="Helical" evidence="14">
    <location>
        <begin position="416"/>
        <end position="436"/>
    </location>
</feature>
<dbReference type="GO" id="GO:0000155">
    <property type="term" value="F:phosphorelay sensor kinase activity"/>
    <property type="evidence" value="ECO:0007669"/>
    <property type="project" value="InterPro"/>
</dbReference>
<protein>
    <recommendedName>
        <fullName evidence="3">histidine kinase</fullName>
        <ecNumber evidence="3">2.7.13.3</ecNumber>
    </recommendedName>
</protein>
<dbReference type="GO" id="GO:0005524">
    <property type="term" value="F:ATP binding"/>
    <property type="evidence" value="ECO:0007669"/>
    <property type="project" value="UniProtKB-KW"/>
</dbReference>
<feature type="transmembrane region" description="Helical" evidence="14">
    <location>
        <begin position="391"/>
        <end position="410"/>
    </location>
</feature>
<comment type="catalytic activity">
    <reaction evidence="1">
        <text>ATP + protein L-histidine = ADP + protein N-phospho-L-histidine.</text>
        <dbReference type="EC" id="2.7.13.3"/>
    </reaction>
</comment>
<dbReference type="InterPro" id="IPR003660">
    <property type="entry name" value="HAMP_dom"/>
</dbReference>
<dbReference type="RefSeq" id="WP_114438142.1">
    <property type="nucleotide sequence ID" value="NZ_QPIZ01000043.1"/>
</dbReference>
<gene>
    <name evidence="17" type="ORF">DFO77_1436</name>
</gene>
<keyword evidence="13 14" id="KW-0472">Membrane</keyword>
<proteinExistence type="predicted"/>
<feature type="transmembrane region" description="Helical" evidence="14">
    <location>
        <begin position="319"/>
        <end position="340"/>
    </location>
</feature>
<dbReference type="SMART" id="SM00388">
    <property type="entry name" value="HisKA"/>
    <property type="match status" value="1"/>
</dbReference>
<evidence type="ECO:0000256" key="8">
    <source>
        <dbReference type="ARBA" id="ARBA00022741"/>
    </source>
</evidence>
<feature type="domain" description="HAMP" evidence="16">
    <location>
        <begin position="947"/>
        <end position="999"/>
    </location>
</feature>
<dbReference type="SUPFAM" id="SSF47384">
    <property type="entry name" value="Homodimeric domain of signal transducing histidine kinase"/>
    <property type="match status" value="1"/>
</dbReference>
<dbReference type="Proteomes" id="UP000252733">
    <property type="component" value="Unassembled WGS sequence"/>
</dbReference>
<name>A0A368UKS5_9BACT</name>
<dbReference type="PROSITE" id="PS50109">
    <property type="entry name" value="HIS_KIN"/>
    <property type="match status" value="1"/>
</dbReference>
<feature type="transmembrane region" description="Helical" evidence="14">
    <location>
        <begin position="715"/>
        <end position="736"/>
    </location>
</feature>
<feature type="transmembrane region" description="Helical" evidence="14">
    <location>
        <begin position="237"/>
        <end position="256"/>
    </location>
</feature>
<feature type="transmembrane region" description="Helical" evidence="14">
    <location>
        <begin position="7"/>
        <end position="29"/>
    </location>
</feature>
<dbReference type="Pfam" id="PF00672">
    <property type="entry name" value="HAMP"/>
    <property type="match status" value="1"/>
</dbReference>
<keyword evidence="18" id="KW-1185">Reference proteome</keyword>
<dbReference type="GO" id="GO:0005886">
    <property type="term" value="C:plasma membrane"/>
    <property type="evidence" value="ECO:0007669"/>
    <property type="project" value="UniProtKB-SubCell"/>
</dbReference>
<dbReference type="SUPFAM" id="SSF158472">
    <property type="entry name" value="HAMP domain-like"/>
    <property type="match status" value="1"/>
</dbReference>
<evidence type="ECO:0000256" key="7">
    <source>
        <dbReference type="ARBA" id="ARBA00022692"/>
    </source>
</evidence>
<evidence type="ECO:0000256" key="14">
    <source>
        <dbReference type="SAM" id="Phobius"/>
    </source>
</evidence>
<feature type="transmembrane region" description="Helical" evidence="14">
    <location>
        <begin position="360"/>
        <end position="379"/>
    </location>
</feature>
<sequence>MSVRRIWWFLVILFSISTSAGLLIEFFAAGNQKQQIDIPQLERSIQKRQASLNQLLKEFPDSLLEYPKAAWAYMDSVSESDHEMLLFYDNELVAWSDQRLPVQDIHPVFFTQPVIELDNGFFLVQHFRYNAYSLVGLYRLKYSYPYQNKYLHDRYVLPEGLSPSVRIVRDQTSPWQPVFGLEGEYLFSVSDLSLKTNRNSSQTYLLIFYLLSVLSIWGLMFLWLNGRRADRWINFRLLLAVVVFGVFYYFVFWHSGMSAFDGLGLFSPLHFAMSEFLPSLGALLLLVVFLLLTSLLFFRFFRWPDIPFFQSDSIYVKGICFLSGLFLVQMWMFFLMGIVYKLVEHSAEPAVFYKVVELDGIAVVKIVVLAFLFFSFSLIAEKIIRLFLFRLKRLTMSVLILGTMTLAIVLRGGVGYGTGDWSIIFTGIFLLLLALVKRNYRLRHSYNTFIWIITLFALFAGSVLINLSISKEEGTRELLVENLSYQLLREEDPVAEMYLADIEDQILRDAPLRQLLARNNINQMAVQNHLLKYYFYGYWGRYEMQIVPCWPGGNVVFEETGENYNCYQYFFATLGNQGRPIEGSDNFYYLSNDNGRVSYLGVFRFFEGHPLETTLFVELQSKPYFEGLGYPELLVSQKEQNRLALFDGYSYAKYVDGRLVRRSGEYDYHGNYPQLSFDEGQMQMVKDDDYSHVLFKPEPDTLVILSRKDNTVSEVFIAFSVYFILFFLIGLVLIGLSNLGSVSFSLRLSVQKRIQLSFVGLMLLILLVVALGTVFYTVEQYKNKHNELLNDKVQSVLLDLESKIGLEGTLSRGNEEYLNYQLQTISNVFFCDINLYGTDGMLLASSRPEMFEQGLIGGQMNPSAFYRLTHLGENRYLGQETIGDLQFRSYYVPFYNRQDMLMGYINVPYFVANNELREEVSSVVMTVVNFYLLFSFIIIGITVFLSRQITRPLQVLQSKLADLKIDKHNEKIDYQGKDEIGSLVGEYNRMVDELADSASKLARTERELAWREMARQIAHEIKNPLTPMKLNIQYLQRAWNDKVEDFDSYLKRVTGTLIEQIEKLSSIATEFSHFAKMPAARREDVNLIDKIKSSVTLFSNSRDVEIQTDFGGRQQIIVHADGEQLLGVFNNLINNAVQAIPRGLTGLIRISTSVKKNSVLVKIEDNGKGIPEEIREKMFVPNFTTKTSGMGLGLAIVKSTIESAGGKIWFETDTGTGTSFYIELPLASQS</sequence>
<evidence type="ECO:0000256" key="9">
    <source>
        <dbReference type="ARBA" id="ARBA00022777"/>
    </source>
</evidence>
<evidence type="ECO:0000256" key="6">
    <source>
        <dbReference type="ARBA" id="ARBA00022679"/>
    </source>
</evidence>
<reference evidence="17 18" key="1">
    <citation type="submission" date="2018-07" db="EMBL/GenBank/DDBJ databases">
        <title>Freshwater and sediment microbial communities from various areas in North America, analyzing microbe dynamics in response to fracking.</title>
        <authorList>
            <person name="Lamendella R."/>
        </authorList>
    </citation>
    <scope>NUCLEOTIDE SEQUENCE [LARGE SCALE GENOMIC DNA]</scope>
    <source>
        <strain evidence="17 18">160A</strain>
    </source>
</reference>
<feature type="transmembrane region" description="Helical" evidence="14">
    <location>
        <begin position="923"/>
        <end position="945"/>
    </location>
</feature>
<feature type="transmembrane region" description="Helical" evidence="14">
    <location>
        <begin position="756"/>
        <end position="778"/>
    </location>
</feature>
<evidence type="ECO:0000259" key="16">
    <source>
        <dbReference type="PROSITE" id="PS50885"/>
    </source>
</evidence>